<comment type="caution">
    <text evidence="1">The sequence shown here is derived from an EMBL/GenBank/DDBJ whole genome shotgun (WGS) entry which is preliminary data.</text>
</comment>
<proteinExistence type="predicted"/>
<evidence type="ECO:0000313" key="2">
    <source>
        <dbReference type="Proteomes" id="UP000237105"/>
    </source>
</evidence>
<sequence>SEERKRKELLLLFIRQATASIAASCATLLGREAADEAAEATLTGFCRRTPENEATEVFAL</sequence>
<dbReference type="AlphaFoldDB" id="A0A2P5DQR5"/>
<evidence type="ECO:0000313" key="1">
    <source>
        <dbReference type="EMBL" id="PON75627.1"/>
    </source>
</evidence>
<accession>A0A2P5DQR5</accession>
<reference evidence="2" key="1">
    <citation type="submission" date="2016-06" db="EMBL/GenBank/DDBJ databases">
        <title>Parallel loss of symbiosis genes in relatives of nitrogen-fixing non-legume Parasponia.</title>
        <authorList>
            <person name="Van Velzen R."/>
            <person name="Holmer R."/>
            <person name="Bu F."/>
            <person name="Rutten L."/>
            <person name="Van Zeijl A."/>
            <person name="Liu W."/>
            <person name="Santuari L."/>
            <person name="Cao Q."/>
            <person name="Sharma T."/>
            <person name="Shen D."/>
            <person name="Roswanjaya Y."/>
            <person name="Wardhani T."/>
            <person name="Kalhor M.S."/>
            <person name="Jansen J."/>
            <person name="Van den Hoogen J."/>
            <person name="Gungor B."/>
            <person name="Hartog M."/>
            <person name="Hontelez J."/>
            <person name="Verver J."/>
            <person name="Yang W.-C."/>
            <person name="Schijlen E."/>
            <person name="Repin R."/>
            <person name="Schilthuizen M."/>
            <person name="Schranz E."/>
            <person name="Heidstra R."/>
            <person name="Miyata K."/>
            <person name="Fedorova E."/>
            <person name="Kohlen W."/>
            <person name="Bisseling T."/>
            <person name="Smit S."/>
            <person name="Geurts R."/>
        </authorList>
    </citation>
    <scope>NUCLEOTIDE SEQUENCE [LARGE SCALE GENOMIC DNA]</scope>
    <source>
        <strain evidence="2">cv. WU1-14</strain>
    </source>
</reference>
<keyword evidence="2" id="KW-1185">Reference proteome</keyword>
<dbReference type="EMBL" id="JXTB01000023">
    <property type="protein sequence ID" value="PON75627.1"/>
    <property type="molecule type" value="Genomic_DNA"/>
</dbReference>
<gene>
    <name evidence="1" type="ORF">PanWU01x14_042520</name>
</gene>
<feature type="non-terminal residue" evidence="1">
    <location>
        <position position="1"/>
    </location>
</feature>
<organism evidence="1 2">
    <name type="scientific">Parasponia andersonii</name>
    <name type="common">Sponia andersonii</name>
    <dbReference type="NCBI Taxonomy" id="3476"/>
    <lineage>
        <taxon>Eukaryota</taxon>
        <taxon>Viridiplantae</taxon>
        <taxon>Streptophyta</taxon>
        <taxon>Embryophyta</taxon>
        <taxon>Tracheophyta</taxon>
        <taxon>Spermatophyta</taxon>
        <taxon>Magnoliopsida</taxon>
        <taxon>eudicotyledons</taxon>
        <taxon>Gunneridae</taxon>
        <taxon>Pentapetalae</taxon>
        <taxon>rosids</taxon>
        <taxon>fabids</taxon>
        <taxon>Rosales</taxon>
        <taxon>Cannabaceae</taxon>
        <taxon>Parasponia</taxon>
    </lineage>
</organism>
<protein>
    <submittedName>
        <fullName evidence="1">Uncharacterized protein</fullName>
    </submittedName>
</protein>
<dbReference type="Proteomes" id="UP000237105">
    <property type="component" value="Unassembled WGS sequence"/>
</dbReference>
<name>A0A2P5DQR5_PARAD</name>